<sequence>MSLEDRAKATAKNIEGKAQEALGNVTGDPEDKAEGKAKQAESEVRQGMEDIKDSVKRKLD</sequence>
<dbReference type="PATRIC" id="fig|224013.5.peg.672"/>
<evidence type="ECO:0000313" key="4">
    <source>
        <dbReference type="EMBL" id="ALF52016.1"/>
    </source>
</evidence>
<evidence type="ECO:0000313" key="5">
    <source>
        <dbReference type="Proteomes" id="UP000062645"/>
    </source>
</evidence>
<comment type="similarity">
    <text evidence="1">Belongs to the UPF0337 (CsbD) family.</text>
</comment>
<dbReference type="Proteomes" id="UP000062645">
    <property type="component" value="Chromosome"/>
</dbReference>
<keyword evidence="5" id="KW-1185">Reference proteome</keyword>
<proteinExistence type="inferred from homology"/>
<feature type="compositionally biased region" description="Basic and acidic residues" evidence="2">
    <location>
        <begin position="29"/>
        <end position="60"/>
    </location>
</feature>
<dbReference type="KEGG" id="npz:ACX27_02770"/>
<dbReference type="InterPro" id="IPR036629">
    <property type="entry name" value="YjbJ_sf"/>
</dbReference>
<evidence type="ECO:0000256" key="1">
    <source>
        <dbReference type="ARBA" id="ARBA00009129"/>
    </source>
</evidence>
<dbReference type="OrthoDB" id="465089at2"/>
<dbReference type="Pfam" id="PF05532">
    <property type="entry name" value="CsbD"/>
    <property type="match status" value="1"/>
</dbReference>
<feature type="compositionally biased region" description="Basic and acidic residues" evidence="2">
    <location>
        <begin position="1"/>
        <end position="18"/>
    </location>
</feature>
<accession>A0A0M4T1B8</accession>
<gene>
    <name evidence="4" type="ORF">ACX27_02770</name>
</gene>
<feature type="region of interest" description="Disordered" evidence="2">
    <location>
        <begin position="1"/>
        <end position="60"/>
    </location>
</feature>
<organism evidence="4 5">
    <name type="scientific">Nostoc piscinale CENA21</name>
    <dbReference type="NCBI Taxonomy" id="224013"/>
    <lineage>
        <taxon>Bacteria</taxon>
        <taxon>Bacillati</taxon>
        <taxon>Cyanobacteriota</taxon>
        <taxon>Cyanophyceae</taxon>
        <taxon>Nostocales</taxon>
        <taxon>Nostocaceae</taxon>
        <taxon>Nostoc</taxon>
    </lineage>
</organism>
<dbReference type="EMBL" id="CP012036">
    <property type="protein sequence ID" value="ALF52016.1"/>
    <property type="molecule type" value="Genomic_DNA"/>
</dbReference>
<evidence type="ECO:0000256" key="2">
    <source>
        <dbReference type="SAM" id="MobiDB-lite"/>
    </source>
</evidence>
<name>A0A0M4T1B8_9NOSO</name>
<dbReference type="RefSeq" id="WP_062288107.1">
    <property type="nucleotide sequence ID" value="NZ_CP012036.1"/>
</dbReference>
<evidence type="ECO:0000259" key="3">
    <source>
        <dbReference type="Pfam" id="PF05532"/>
    </source>
</evidence>
<dbReference type="Gene3D" id="1.10.1470.10">
    <property type="entry name" value="YjbJ"/>
    <property type="match status" value="1"/>
</dbReference>
<dbReference type="AlphaFoldDB" id="A0A0M4T1B8"/>
<reference evidence="5" key="1">
    <citation type="submission" date="2015-07" db="EMBL/GenBank/DDBJ databases">
        <title>Genome Of Nitrogen-Fixing Cyanobacterium Nostoc piscinale CENA21 From Solimoes/Amazon River Floodplain Sediments And Comparative Genomics To Uncover Biosynthetic Natural Products Potential.</title>
        <authorList>
            <person name="Leao T.F."/>
            <person name="Leao P.N."/>
            <person name="Guimaraes P.I."/>
            <person name="de Melo A.G.C."/>
            <person name="Ramos R.T.J."/>
            <person name="Silva A."/>
            <person name="Fiore M.F."/>
            <person name="Schneider M.P.C."/>
        </authorList>
    </citation>
    <scope>NUCLEOTIDE SEQUENCE [LARGE SCALE GENOMIC DNA]</scope>
    <source>
        <strain evidence="5">CENA21</strain>
    </source>
</reference>
<protein>
    <recommendedName>
        <fullName evidence="3">CsbD-like domain-containing protein</fullName>
    </recommendedName>
</protein>
<feature type="domain" description="CsbD-like" evidence="3">
    <location>
        <begin position="5"/>
        <end position="57"/>
    </location>
</feature>
<dbReference type="SUPFAM" id="SSF69047">
    <property type="entry name" value="Hypothetical protein YjbJ"/>
    <property type="match status" value="1"/>
</dbReference>
<dbReference type="InterPro" id="IPR008462">
    <property type="entry name" value="CsbD"/>
</dbReference>
<reference evidence="4 5" key="2">
    <citation type="journal article" date="2016" name="Genome Announc.">
        <title>Draft Genome Sequence of the N2-Fixing Cyanobacterium Nostoc piscinale CENA21, Isolated from the Brazilian Amazon Floodplain.</title>
        <authorList>
            <person name="Leao T."/>
            <person name="Guimaraes P.I."/>
            <person name="de Melo A.G."/>
            <person name="Ramos R.T."/>
            <person name="Leao P.N."/>
            <person name="Silva A."/>
            <person name="Fiore M.F."/>
            <person name="Schneider M.P."/>
        </authorList>
    </citation>
    <scope>NUCLEOTIDE SEQUENCE [LARGE SCALE GENOMIC DNA]</scope>
    <source>
        <strain evidence="4 5">CENA21</strain>
    </source>
</reference>
<dbReference type="STRING" id="224013.ACX27_02770"/>